<reference evidence="3" key="1">
    <citation type="submission" date="2017-02" db="UniProtKB">
        <authorList>
            <consortium name="WormBaseParasite"/>
        </authorList>
    </citation>
    <scope>IDENTIFICATION</scope>
</reference>
<sequence>MLEEPSEEKPSVFIDFNGKRPRWSEERPGDRWNIRLFRDFFLARFHHAFTTRSDFCFSTHSAAIAPSAMSRVKLLLSFDVFSLSAVGSGCGQRRGYCPPRGGMRIAYLAADRRPRTGLELVTNEKQQPRTMQSPSFIS</sequence>
<accession>A0A0N4YLC8</accession>
<evidence type="ECO:0000313" key="1">
    <source>
        <dbReference type="EMBL" id="VDL81627.1"/>
    </source>
</evidence>
<protein>
    <submittedName>
        <fullName evidence="1 3">Uncharacterized protein</fullName>
    </submittedName>
</protein>
<reference evidence="1 2" key="2">
    <citation type="submission" date="2018-11" db="EMBL/GenBank/DDBJ databases">
        <authorList>
            <consortium name="Pathogen Informatics"/>
        </authorList>
    </citation>
    <scope>NUCLEOTIDE SEQUENCE [LARGE SCALE GENOMIC DNA]</scope>
</reference>
<gene>
    <name evidence="1" type="ORF">NBR_LOCUS17907</name>
</gene>
<dbReference type="EMBL" id="UYSL01023048">
    <property type="protein sequence ID" value="VDL81627.1"/>
    <property type="molecule type" value="Genomic_DNA"/>
</dbReference>
<dbReference type="WBParaSite" id="NBR_0001790601-mRNA-1">
    <property type="protein sequence ID" value="NBR_0001790601-mRNA-1"/>
    <property type="gene ID" value="NBR_0001790601"/>
</dbReference>
<organism evidence="3">
    <name type="scientific">Nippostrongylus brasiliensis</name>
    <name type="common">Rat hookworm</name>
    <dbReference type="NCBI Taxonomy" id="27835"/>
    <lineage>
        <taxon>Eukaryota</taxon>
        <taxon>Metazoa</taxon>
        <taxon>Ecdysozoa</taxon>
        <taxon>Nematoda</taxon>
        <taxon>Chromadorea</taxon>
        <taxon>Rhabditida</taxon>
        <taxon>Rhabditina</taxon>
        <taxon>Rhabditomorpha</taxon>
        <taxon>Strongyloidea</taxon>
        <taxon>Heligmosomidae</taxon>
        <taxon>Nippostrongylus</taxon>
    </lineage>
</organism>
<evidence type="ECO:0000313" key="3">
    <source>
        <dbReference type="WBParaSite" id="NBR_0001790601-mRNA-1"/>
    </source>
</evidence>
<dbReference type="Proteomes" id="UP000271162">
    <property type="component" value="Unassembled WGS sequence"/>
</dbReference>
<name>A0A0N4YLC8_NIPBR</name>
<evidence type="ECO:0000313" key="2">
    <source>
        <dbReference type="Proteomes" id="UP000271162"/>
    </source>
</evidence>
<dbReference type="AlphaFoldDB" id="A0A0N4YLC8"/>
<keyword evidence="2" id="KW-1185">Reference proteome</keyword>
<proteinExistence type="predicted"/>